<dbReference type="GO" id="GO:0043625">
    <property type="term" value="C:delta DNA polymerase complex"/>
    <property type="evidence" value="ECO:0007669"/>
    <property type="project" value="TreeGrafter"/>
</dbReference>
<evidence type="ECO:0000256" key="4">
    <source>
        <dbReference type="ARBA" id="ARBA00022932"/>
    </source>
</evidence>
<dbReference type="EMBL" id="KV442190">
    <property type="protein sequence ID" value="OAQ22258.1"/>
    <property type="molecule type" value="Genomic_DNA"/>
</dbReference>
<dbReference type="GO" id="GO:0003677">
    <property type="term" value="F:DNA binding"/>
    <property type="evidence" value="ECO:0007669"/>
    <property type="project" value="UniProtKB-KW"/>
</dbReference>
<gene>
    <name evidence="8" type="ORF">K457DRAFT_26238</name>
</gene>
<dbReference type="GO" id="GO:0045004">
    <property type="term" value="P:DNA replication proofreading"/>
    <property type="evidence" value="ECO:0007669"/>
    <property type="project" value="TreeGrafter"/>
</dbReference>
<dbReference type="PANTHER" id="PTHR10322:SF23">
    <property type="entry name" value="DNA POLYMERASE DELTA CATALYTIC SUBUNIT"/>
    <property type="match status" value="1"/>
</dbReference>
<reference evidence="8 9" key="1">
    <citation type="submission" date="2016-05" db="EMBL/GenBank/DDBJ databases">
        <title>Genome sequencing reveals origins of a unique bacterial endosymbiosis in the earliest lineages of terrestrial Fungi.</title>
        <authorList>
            <consortium name="DOE Joint Genome Institute"/>
            <person name="Uehling J."/>
            <person name="Gryganskyi A."/>
            <person name="Hameed K."/>
            <person name="Tschaplinski T."/>
            <person name="Misztal P."/>
            <person name="Wu S."/>
            <person name="Desiro A."/>
            <person name="Vande Pol N."/>
            <person name="Du Z.-Y."/>
            <person name="Zienkiewicz A."/>
            <person name="Zienkiewicz K."/>
            <person name="Morin E."/>
            <person name="Tisserant E."/>
            <person name="Splivallo R."/>
            <person name="Hainaut M."/>
            <person name="Henrissat B."/>
            <person name="Ohm R."/>
            <person name="Kuo A."/>
            <person name="Yan J."/>
            <person name="Lipzen A."/>
            <person name="Nolan M."/>
            <person name="Labutti K."/>
            <person name="Barry K."/>
            <person name="Goldstein A."/>
            <person name="Labbe J."/>
            <person name="Schadt C."/>
            <person name="Tuskan G."/>
            <person name="Grigoriev I."/>
            <person name="Martin F."/>
            <person name="Vilgalys R."/>
            <person name="Bonito G."/>
        </authorList>
    </citation>
    <scope>NUCLEOTIDE SEQUENCE [LARGE SCALE GENOMIC DNA]</scope>
    <source>
        <strain evidence="8 9">AG-77</strain>
    </source>
</reference>
<dbReference type="SUPFAM" id="SSF56672">
    <property type="entry name" value="DNA/RNA polymerases"/>
    <property type="match status" value="1"/>
</dbReference>
<evidence type="ECO:0000256" key="2">
    <source>
        <dbReference type="ARBA" id="ARBA00022679"/>
    </source>
</evidence>
<comment type="catalytic activity">
    <reaction evidence="6">
        <text>DNA(n) + a 2'-deoxyribonucleoside 5'-triphosphate = DNA(n+1) + diphosphate</text>
        <dbReference type="Rhea" id="RHEA:22508"/>
        <dbReference type="Rhea" id="RHEA-COMP:17339"/>
        <dbReference type="Rhea" id="RHEA-COMP:17340"/>
        <dbReference type="ChEBI" id="CHEBI:33019"/>
        <dbReference type="ChEBI" id="CHEBI:61560"/>
        <dbReference type="ChEBI" id="CHEBI:173112"/>
        <dbReference type="EC" id="2.7.7.7"/>
    </reaction>
</comment>
<evidence type="ECO:0000256" key="5">
    <source>
        <dbReference type="ARBA" id="ARBA00023125"/>
    </source>
</evidence>
<dbReference type="GO" id="GO:0008296">
    <property type="term" value="F:3'-5'-DNA exonuclease activity"/>
    <property type="evidence" value="ECO:0007669"/>
    <property type="project" value="TreeGrafter"/>
</dbReference>
<dbReference type="GO" id="GO:0006297">
    <property type="term" value="P:nucleotide-excision repair, DNA gap filling"/>
    <property type="evidence" value="ECO:0007669"/>
    <property type="project" value="TreeGrafter"/>
</dbReference>
<dbReference type="InterPro" id="IPR006134">
    <property type="entry name" value="DNA-dir_DNA_pol_B_multi_dom"/>
</dbReference>
<dbReference type="InterPro" id="IPR017964">
    <property type="entry name" value="DNA-dir_DNA_pol_B_CS"/>
</dbReference>
<dbReference type="Pfam" id="PF00136">
    <property type="entry name" value="DNA_pol_B"/>
    <property type="match status" value="1"/>
</dbReference>
<dbReference type="InterPro" id="IPR042087">
    <property type="entry name" value="DNA_pol_B_thumb"/>
</dbReference>
<dbReference type="PROSITE" id="PS00116">
    <property type="entry name" value="DNA_POLYMERASE_B"/>
    <property type="match status" value="1"/>
</dbReference>
<evidence type="ECO:0000256" key="6">
    <source>
        <dbReference type="ARBA" id="ARBA00049244"/>
    </source>
</evidence>
<dbReference type="OrthoDB" id="6755010at2759"/>
<keyword evidence="2" id="KW-0808">Transferase</keyword>
<organism evidence="8 9">
    <name type="scientific">Linnemannia elongata AG-77</name>
    <dbReference type="NCBI Taxonomy" id="1314771"/>
    <lineage>
        <taxon>Eukaryota</taxon>
        <taxon>Fungi</taxon>
        <taxon>Fungi incertae sedis</taxon>
        <taxon>Mucoromycota</taxon>
        <taxon>Mortierellomycotina</taxon>
        <taxon>Mortierellomycetes</taxon>
        <taxon>Mortierellales</taxon>
        <taxon>Mortierellaceae</taxon>
        <taxon>Linnemannia</taxon>
    </lineage>
</organism>
<dbReference type="GO" id="GO:0000166">
    <property type="term" value="F:nucleotide binding"/>
    <property type="evidence" value="ECO:0007669"/>
    <property type="project" value="InterPro"/>
</dbReference>
<evidence type="ECO:0000259" key="7">
    <source>
        <dbReference type="Pfam" id="PF00136"/>
    </source>
</evidence>
<evidence type="ECO:0000256" key="1">
    <source>
        <dbReference type="ARBA" id="ARBA00012417"/>
    </source>
</evidence>
<dbReference type="InterPro" id="IPR050240">
    <property type="entry name" value="DNA_pol_type-B"/>
</dbReference>
<dbReference type="EC" id="2.7.7.7" evidence="1"/>
<dbReference type="STRING" id="1314771.A0A197JB38"/>
<keyword evidence="9" id="KW-1185">Reference proteome</keyword>
<dbReference type="GO" id="GO:0003887">
    <property type="term" value="F:DNA-directed DNA polymerase activity"/>
    <property type="evidence" value="ECO:0007669"/>
    <property type="project" value="UniProtKB-KW"/>
</dbReference>
<dbReference type="InterPro" id="IPR023211">
    <property type="entry name" value="DNA_pol_palm_dom_sf"/>
</dbReference>
<dbReference type="PANTHER" id="PTHR10322">
    <property type="entry name" value="DNA POLYMERASE CATALYTIC SUBUNIT"/>
    <property type="match status" value="1"/>
</dbReference>
<protein>
    <recommendedName>
        <fullName evidence="1">DNA-directed DNA polymerase</fullName>
        <ecNumber evidence="1">2.7.7.7</ecNumber>
    </recommendedName>
</protein>
<keyword evidence="3" id="KW-0548">Nucleotidyltransferase</keyword>
<name>A0A197JB38_9FUNG</name>
<dbReference type="AlphaFoldDB" id="A0A197JB38"/>
<evidence type="ECO:0000313" key="8">
    <source>
        <dbReference type="EMBL" id="OAQ22258.1"/>
    </source>
</evidence>
<dbReference type="Gene3D" id="1.10.132.60">
    <property type="entry name" value="DNA polymerase family B, C-terminal domain"/>
    <property type="match status" value="1"/>
</dbReference>
<keyword evidence="4" id="KW-0239">DNA-directed DNA polymerase</keyword>
<evidence type="ECO:0000313" key="9">
    <source>
        <dbReference type="Proteomes" id="UP000078512"/>
    </source>
</evidence>
<proteinExistence type="predicted"/>
<sequence length="265" mass="30040">MGSGNRYMGHTGTAESVTSMSRKLLDSVVHKINTYEGQRVVYGDTDSCFIHHTTRRNVDDVDKILEDINENLPQPVKLLKEKYYVKAAFLTKKRYLLYDGQHITSKGVASARRNYCVFARNLYLDTVRNIFEKTPTKVLNHVVMSIGKLLDGKIPHEDLVMTVSIKSIESYANANTPHVVMAKRLQGLGNNIELGSRLEYLFVKVPGKTPKLQGERMYTPEEVLEDGLDVDYIFYIRKQLATPLDELLELVGFEGCVQGICNSFQ</sequence>
<dbReference type="GO" id="GO:0006287">
    <property type="term" value="P:base-excision repair, gap-filling"/>
    <property type="evidence" value="ECO:0007669"/>
    <property type="project" value="TreeGrafter"/>
</dbReference>
<evidence type="ECO:0000256" key="3">
    <source>
        <dbReference type="ARBA" id="ARBA00022695"/>
    </source>
</evidence>
<dbReference type="InterPro" id="IPR043502">
    <property type="entry name" value="DNA/RNA_pol_sf"/>
</dbReference>
<dbReference type="Proteomes" id="UP000078512">
    <property type="component" value="Unassembled WGS sequence"/>
</dbReference>
<accession>A0A197JB38</accession>
<keyword evidence="5" id="KW-0238">DNA-binding</keyword>
<feature type="domain" description="DNA-directed DNA polymerase family B multifunctional" evidence="7">
    <location>
        <begin position="17"/>
        <end position="249"/>
    </location>
</feature>
<dbReference type="Gene3D" id="3.90.1600.10">
    <property type="entry name" value="Palm domain of DNA polymerase"/>
    <property type="match status" value="1"/>
</dbReference>